<dbReference type="Gene3D" id="3.40.1350.10">
    <property type="match status" value="1"/>
</dbReference>
<dbReference type="GO" id="GO:0006298">
    <property type="term" value="P:mismatch repair"/>
    <property type="evidence" value="ECO:0007669"/>
    <property type="project" value="TreeGrafter"/>
</dbReference>
<evidence type="ECO:0000313" key="20">
    <source>
        <dbReference type="Proteomes" id="UP000068026"/>
    </source>
</evidence>
<dbReference type="PANTHER" id="PTHR10954:SF18">
    <property type="entry name" value="RIBONUCLEASE HII"/>
    <property type="match status" value="1"/>
</dbReference>
<evidence type="ECO:0000256" key="11">
    <source>
        <dbReference type="ARBA" id="ARBA00022801"/>
    </source>
</evidence>
<dbReference type="PROSITE" id="PS51975">
    <property type="entry name" value="RNASE_H_2"/>
    <property type="match status" value="1"/>
</dbReference>
<evidence type="ECO:0000256" key="4">
    <source>
        <dbReference type="ARBA" id="ARBA00004496"/>
    </source>
</evidence>
<comment type="cofactor">
    <cofactor evidence="2">
        <name>Mg(2+)</name>
        <dbReference type="ChEBI" id="CHEBI:18420"/>
    </cofactor>
</comment>
<dbReference type="InterPro" id="IPR012337">
    <property type="entry name" value="RNaseH-like_sf"/>
</dbReference>
<evidence type="ECO:0000259" key="17">
    <source>
        <dbReference type="PROSITE" id="PS51975"/>
    </source>
</evidence>
<dbReference type="GO" id="GO:0030145">
    <property type="term" value="F:manganese ion binding"/>
    <property type="evidence" value="ECO:0007669"/>
    <property type="project" value="UniProtKB-UniRule"/>
</dbReference>
<dbReference type="EMBL" id="CP014223">
    <property type="protein sequence ID" value="AMJ42204.1"/>
    <property type="molecule type" value="Genomic_DNA"/>
</dbReference>
<evidence type="ECO:0000313" key="21">
    <source>
        <dbReference type="Proteomes" id="UP000184204"/>
    </source>
</evidence>
<dbReference type="GO" id="GO:0032299">
    <property type="term" value="C:ribonuclease H2 complex"/>
    <property type="evidence" value="ECO:0007669"/>
    <property type="project" value="TreeGrafter"/>
</dbReference>
<comment type="cofactor">
    <cofactor evidence="14 15">
        <name>Mn(2+)</name>
        <dbReference type="ChEBI" id="CHEBI:29035"/>
    </cofactor>
    <cofactor evidence="14 15">
        <name>Mg(2+)</name>
        <dbReference type="ChEBI" id="CHEBI:18420"/>
    </cofactor>
    <text evidence="14 15">Manganese or magnesium. Binds 1 divalent metal ion per monomer in the absence of substrate. May bind a second metal ion after substrate binding.</text>
</comment>
<dbReference type="Pfam" id="PF01351">
    <property type="entry name" value="RNase_HII"/>
    <property type="match status" value="1"/>
</dbReference>
<dbReference type="NCBIfam" id="NF000595">
    <property type="entry name" value="PRK00015.1-3"/>
    <property type="match status" value="1"/>
</dbReference>
<dbReference type="Gene3D" id="3.30.420.10">
    <property type="entry name" value="Ribonuclease H-like superfamily/Ribonuclease H"/>
    <property type="match status" value="1"/>
</dbReference>
<dbReference type="InterPro" id="IPR011856">
    <property type="entry name" value="tRNA_endonuc-like_dom_sf"/>
</dbReference>
<keyword evidence="10 14" id="KW-0255">Endonuclease</keyword>
<dbReference type="GO" id="GO:0004523">
    <property type="term" value="F:RNA-DNA hybrid ribonuclease activity"/>
    <property type="evidence" value="ECO:0007669"/>
    <property type="project" value="UniProtKB-UniRule"/>
</dbReference>
<dbReference type="Proteomes" id="UP000184204">
    <property type="component" value="Unassembled WGS sequence"/>
</dbReference>
<comment type="similarity">
    <text evidence="6 14 16">Belongs to the RNase HII family.</text>
</comment>
<dbReference type="SUPFAM" id="SSF52980">
    <property type="entry name" value="Restriction endonuclease-like"/>
    <property type="match status" value="1"/>
</dbReference>
<dbReference type="GO" id="GO:0005737">
    <property type="term" value="C:cytoplasm"/>
    <property type="evidence" value="ECO:0007669"/>
    <property type="project" value="UniProtKB-SubCell"/>
</dbReference>
<dbReference type="InterPro" id="IPR022898">
    <property type="entry name" value="RNase_HII"/>
</dbReference>
<reference evidence="21" key="3">
    <citation type="submission" date="2016-11" db="EMBL/GenBank/DDBJ databases">
        <authorList>
            <person name="Jaros S."/>
            <person name="Januszkiewicz K."/>
            <person name="Wedrychowicz H."/>
        </authorList>
    </citation>
    <scope>NUCLEOTIDE SEQUENCE [LARGE SCALE GENOMIC DNA]</scope>
    <source>
        <strain evidence="21">DSM 1682</strain>
    </source>
</reference>
<name>A0A0X8VDW6_ANAPI</name>
<evidence type="ECO:0000256" key="12">
    <source>
        <dbReference type="ARBA" id="ARBA00023211"/>
    </source>
</evidence>
<feature type="binding site" evidence="14 15">
    <location>
        <position position="77"/>
    </location>
    <ligand>
        <name>a divalent metal cation</name>
        <dbReference type="ChEBI" id="CHEBI:60240"/>
    </ligand>
</feature>
<dbReference type="AlphaFoldDB" id="A0A0X8VDW6"/>
<evidence type="ECO:0000256" key="3">
    <source>
        <dbReference type="ARBA" id="ARBA00004065"/>
    </source>
</evidence>
<keyword evidence="8 14" id="KW-0540">Nuclease</keyword>
<evidence type="ECO:0000256" key="9">
    <source>
        <dbReference type="ARBA" id="ARBA00022723"/>
    </source>
</evidence>
<dbReference type="EC" id="3.1.26.4" evidence="14"/>
<dbReference type="GO" id="GO:0043137">
    <property type="term" value="P:DNA replication, removal of RNA primer"/>
    <property type="evidence" value="ECO:0007669"/>
    <property type="project" value="TreeGrafter"/>
</dbReference>
<dbReference type="Pfam" id="PF02021">
    <property type="entry name" value="UPF0102"/>
    <property type="match status" value="1"/>
</dbReference>
<dbReference type="HAMAP" id="MF_00048">
    <property type="entry name" value="UPF0102"/>
    <property type="match status" value="1"/>
</dbReference>
<evidence type="ECO:0000256" key="6">
    <source>
        <dbReference type="ARBA" id="ARBA00007383"/>
    </source>
</evidence>
<organism evidence="19 21">
    <name type="scientific">Anaerotignum propionicum DSM 1682</name>
    <dbReference type="NCBI Taxonomy" id="991789"/>
    <lineage>
        <taxon>Bacteria</taxon>
        <taxon>Bacillati</taxon>
        <taxon>Bacillota</taxon>
        <taxon>Clostridia</taxon>
        <taxon>Lachnospirales</taxon>
        <taxon>Anaerotignaceae</taxon>
        <taxon>Anaerotignum</taxon>
    </lineage>
</organism>
<proteinExistence type="inferred from homology"/>
<keyword evidence="20" id="KW-1185">Reference proteome</keyword>
<sequence>MQSIKEIKEYLEQCPLEELHQAVGAFETDERKGVQLVVASALKRRAAFEKEQLRLDALLEYERACYAQGFDLVAGVDEVGRGSLAGPVVAAAVILPKNCLIEGVDDSKKLSAKKRESLYEEILEKAVSYGIGVVSWERIDEINILQATYEAMREALTQLNPVPRFILADAVTIPEIFIPQKGIIKGDAKSLSIGAASIVAKVYRDRLMEAYEALYPGYGFASNKGYGSTEHIAGIRVHGLCPIHRKSFVKNFANPEDNQTKGAIGEEMAVKEMRRLGYEILARNYRIQGGEIDIIAKKDTYIIFTEVKYRAGRKKGEPCEAVNQRKQEHIIRTAKAYIAEYALDGDFRFDVAEVLEENGKTFFRYTENAFWIA</sequence>
<dbReference type="OrthoDB" id="9803420at2"/>
<evidence type="ECO:0000313" key="19">
    <source>
        <dbReference type="EMBL" id="SHE53736.1"/>
    </source>
</evidence>
<dbReference type="InterPro" id="IPR011335">
    <property type="entry name" value="Restrct_endonuc-II-like"/>
</dbReference>
<evidence type="ECO:0000256" key="7">
    <source>
        <dbReference type="ARBA" id="ARBA00022490"/>
    </source>
</evidence>
<protein>
    <recommendedName>
        <fullName evidence="13 14">Multifunctional fusion protein</fullName>
    </recommendedName>
    <domain>
        <recommendedName>
            <fullName evidence="14">Ribonuclease HII</fullName>
            <shortName evidence="14">RNase HII</shortName>
            <ecNumber evidence="14">3.1.26.4</ecNumber>
        </recommendedName>
    </domain>
    <domain>
        <recommendedName>
            <fullName evidence="13">UPF0102 protein CPRO_26560</fullName>
        </recommendedName>
    </domain>
</protein>
<dbReference type="GO" id="GO:0003723">
    <property type="term" value="F:RNA binding"/>
    <property type="evidence" value="ECO:0007669"/>
    <property type="project" value="UniProtKB-UniRule"/>
</dbReference>
<dbReference type="CDD" id="cd20736">
    <property type="entry name" value="PoNe_Nuclease"/>
    <property type="match status" value="1"/>
</dbReference>
<evidence type="ECO:0000256" key="15">
    <source>
        <dbReference type="PROSITE-ProRule" id="PRU01319"/>
    </source>
</evidence>
<dbReference type="PANTHER" id="PTHR10954">
    <property type="entry name" value="RIBONUCLEASE H2 SUBUNIT A"/>
    <property type="match status" value="1"/>
</dbReference>
<evidence type="ECO:0000256" key="13">
    <source>
        <dbReference type="HAMAP-Rule" id="MF_00048"/>
    </source>
</evidence>
<reference evidence="18 20" key="1">
    <citation type="journal article" date="2016" name="Genome Announc.">
        <title>Complete Genome Sequence of the Amino Acid-Fermenting Clostridium propionicum X2 (DSM 1682).</title>
        <authorList>
            <person name="Poehlein A."/>
            <person name="Schlien K."/>
            <person name="Chowdhury N.P."/>
            <person name="Gottschalk G."/>
            <person name="Buckel W."/>
            <person name="Daniel R."/>
        </authorList>
    </citation>
    <scope>NUCLEOTIDE SEQUENCE [LARGE SCALE GENOMIC DNA]</scope>
    <source>
        <strain evidence="18 20">X2</strain>
    </source>
</reference>
<gene>
    <name evidence="14 18" type="primary">rnhB</name>
    <name evidence="18" type="ORF">CPRO_26560</name>
    <name evidence="19" type="ORF">SAMN02745151_01021</name>
</gene>
<comment type="catalytic activity">
    <reaction evidence="1 14 15 16">
        <text>Endonucleolytic cleavage to 5'-phosphomonoester.</text>
        <dbReference type="EC" id="3.1.26.4"/>
    </reaction>
</comment>
<keyword evidence="7 14" id="KW-0963">Cytoplasm</keyword>
<dbReference type="HAMAP" id="MF_00052_B">
    <property type="entry name" value="RNase_HII_B"/>
    <property type="match status" value="1"/>
</dbReference>
<dbReference type="EMBL" id="FQUA01000003">
    <property type="protein sequence ID" value="SHE53736.1"/>
    <property type="molecule type" value="Genomic_DNA"/>
</dbReference>
<dbReference type="InterPro" id="IPR003509">
    <property type="entry name" value="UPF0102_YraN-like"/>
</dbReference>
<feature type="binding site" evidence="14 15">
    <location>
        <position position="169"/>
    </location>
    <ligand>
        <name>a divalent metal cation</name>
        <dbReference type="ChEBI" id="CHEBI:60240"/>
    </ligand>
</feature>
<dbReference type="KEGG" id="cpro:CPRO_26560"/>
<dbReference type="RefSeq" id="WP_066052644.1">
    <property type="nucleotide sequence ID" value="NZ_CP014223.1"/>
</dbReference>
<dbReference type="Proteomes" id="UP000068026">
    <property type="component" value="Chromosome"/>
</dbReference>
<dbReference type="SUPFAM" id="SSF53098">
    <property type="entry name" value="Ribonuclease H-like"/>
    <property type="match status" value="1"/>
</dbReference>
<comment type="similarity">
    <text evidence="5 13">Belongs to the UPF0102 family.</text>
</comment>
<keyword evidence="12 14" id="KW-0464">Manganese</keyword>
<comment type="subcellular location">
    <subcellularLocation>
        <location evidence="4 14">Cytoplasm</location>
    </subcellularLocation>
</comment>
<reference evidence="19" key="4">
    <citation type="submission" date="2016-11" db="EMBL/GenBank/DDBJ databases">
        <authorList>
            <person name="Varghese N."/>
            <person name="Submissions S."/>
        </authorList>
    </citation>
    <scope>NUCLEOTIDE SEQUENCE</scope>
    <source>
        <strain evidence="19">DSM 1682</strain>
    </source>
</reference>
<dbReference type="InterPro" id="IPR036397">
    <property type="entry name" value="RNaseH_sf"/>
</dbReference>
<dbReference type="InterPro" id="IPR024567">
    <property type="entry name" value="RNase_HII/HIII_dom"/>
</dbReference>
<keyword evidence="11 14" id="KW-0378">Hydrolase</keyword>
<dbReference type="FunFam" id="3.30.420.10:FF:000006">
    <property type="entry name" value="Ribonuclease HII"/>
    <property type="match status" value="1"/>
</dbReference>
<evidence type="ECO:0000256" key="16">
    <source>
        <dbReference type="RuleBase" id="RU003515"/>
    </source>
</evidence>
<comment type="function">
    <text evidence="3 14 16">Endonuclease that specifically degrades the RNA of RNA-DNA hybrids.</text>
</comment>
<evidence type="ECO:0000256" key="2">
    <source>
        <dbReference type="ARBA" id="ARBA00001946"/>
    </source>
</evidence>
<evidence type="ECO:0000313" key="18">
    <source>
        <dbReference type="EMBL" id="AMJ42204.1"/>
    </source>
</evidence>
<evidence type="ECO:0000256" key="10">
    <source>
        <dbReference type="ARBA" id="ARBA00022759"/>
    </source>
</evidence>
<dbReference type="InterPro" id="IPR001352">
    <property type="entry name" value="RNase_HII/HIII"/>
</dbReference>
<evidence type="ECO:0000256" key="14">
    <source>
        <dbReference type="HAMAP-Rule" id="MF_00052"/>
    </source>
</evidence>
<dbReference type="CDD" id="cd07182">
    <property type="entry name" value="RNase_HII_bacteria_HII_like"/>
    <property type="match status" value="1"/>
</dbReference>
<reference evidence="20" key="2">
    <citation type="submission" date="2016-01" db="EMBL/GenBank/DDBJ databases">
        <authorList>
            <person name="Poehlein A."/>
            <person name="Schlien K."/>
            <person name="Gottschalk G."/>
            <person name="Buckel W."/>
            <person name="Daniel R."/>
        </authorList>
    </citation>
    <scope>NUCLEOTIDE SEQUENCE [LARGE SCALE GENOMIC DNA]</scope>
    <source>
        <strain evidence="20">X2</strain>
    </source>
</reference>
<evidence type="ECO:0000256" key="8">
    <source>
        <dbReference type="ARBA" id="ARBA00022722"/>
    </source>
</evidence>
<dbReference type="NCBIfam" id="NF000594">
    <property type="entry name" value="PRK00015.1-1"/>
    <property type="match status" value="1"/>
</dbReference>
<feature type="binding site" evidence="14 15">
    <location>
        <position position="78"/>
    </location>
    <ligand>
        <name>a divalent metal cation</name>
        <dbReference type="ChEBI" id="CHEBI:60240"/>
    </ligand>
</feature>
<evidence type="ECO:0000256" key="1">
    <source>
        <dbReference type="ARBA" id="ARBA00000077"/>
    </source>
</evidence>
<keyword evidence="9 14" id="KW-0479">Metal-binding</keyword>
<feature type="domain" description="RNase H type-2" evidence="17">
    <location>
        <begin position="71"/>
        <end position="260"/>
    </location>
</feature>
<accession>A0A0X8VDW6</accession>
<evidence type="ECO:0000256" key="5">
    <source>
        <dbReference type="ARBA" id="ARBA00006738"/>
    </source>
</evidence>